<sequence>MADKKRTPSGDKKLNHATSMPNLHKKLVRPVSANRNPDTSRKEKELPSLPKLRVDGRHLSAVPRPQTFRPTGSGQSTPLKTSPVRHQPKLSISESVDSYNLSVIDMYHDAASIVSPTTDVFQSLMKLGIHGYEDDFTDNYSSSSVSVADSPRPRVHADDFHFTDHSPSRPHFTDQSLTNLPYLFPSPTNLLFHQSQSNHILHSSPGRLLGSHSTLSLLSSRDSANIIRNSIELSKTSLSASRDRYGFKKKSQFVSEAAYNAWWSDYSKYLVRRKRKWELLMKQSGLTYEHDAPVRFPARSEKVKRYIRKGIPAEWRGHAWFHYARGHEKLAQNAGVYDAIVASTIDLHNKDTEIIERDLNRTFPDNLHFRSDETQQQRETETPLVQALRRVLVAFSQHLPTIGYCQSLNFLAGMLLVFMDEERAFWMLVIITQKYLPGVHDLNLEGVNVDQGVLMLCIKEYLPEMWARIGLGLDGEKLTDGNLLVRLPPVTLCTASWFMSGFIGVLPFETVLRVWDCIFFEESKTLFRISVALFDMVSPEVTQIRDQMEIFQAIQNFPKKIINPNELFDHCFKKRNGIGHYLSQEEVNKCRDFVSKQRRSHAENAKMYVLDGEGERLYDFEHRKGLNSVAWNKNLTLKMKRLRKSD</sequence>
<feature type="region of interest" description="Disordered" evidence="1">
    <location>
        <begin position="1"/>
        <end position="87"/>
    </location>
</feature>
<feature type="compositionally biased region" description="Basic and acidic residues" evidence="1">
    <location>
        <begin position="1"/>
        <end position="14"/>
    </location>
</feature>
<dbReference type="Gene3D" id="1.10.472.80">
    <property type="entry name" value="Ypt/Rab-GAP domain of gyp1p, domain 3"/>
    <property type="match status" value="1"/>
</dbReference>
<accession>A0A1E3QZ60</accession>
<dbReference type="Proteomes" id="UP000094336">
    <property type="component" value="Unassembled WGS sequence"/>
</dbReference>
<feature type="compositionally biased region" description="Basic and acidic residues" evidence="1">
    <location>
        <begin position="38"/>
        <end position="58"/>
    </location>
</feature>
<proteinExistence type="predicted"/>
<dbReference type="OrthoDB" id="294251at2759"/>
<dbReference type="AlphaFoldDB" id="A0A1E3QZ60"/>
<evidence type="ECO:0000256" key="1">
    <source>
        <dbReference type="SAM" id="MobiDB-lite"/>
    </source>
</evidence>
<protein>
    <recommendedName>
        <fullName evidence="2">Rab-GAP TBC domain-containing protein</fullName>
    </recommendedName>
</protein>
<dbReference type="PROSITE" id="PS50086">
    <property type="entry name" value="TBC_RABGAP"/>
    <property type="match status" value="1"/>
</dbReference>
<dbReference type="EMBL" id="KV454426">
    <property type="protein sequence ID" value="ODQ82963.1"/>
    <property type="molecule type" value="Genomic_DNA"/>
</dbReference>
<dbReference type="SUPFAM" id="SSF47923">
    <property type="entry name" value="Ypt/Rab-GAP domain of gyp1p"/>
    <property type="match status" value="2"/>
</dbReference>
<dbReference type="PANTHER" id="PTHR47219">
    <property type="entry name" value="RAB GTPASE-ACTIVATING PROTEIN 1-LIKE"/>
    <property type="match status" value="1"/>
</dbReference>
<dbReference type="SMART" id="SM00164">
    <property type="entry name" value="TBC"/>
    <property type="match status" value="1"/>
</dbReference>
<dbReference type="GeneID" id="30145514"/>
<dbReference type="InterPro" id="IPR035969">
    <property type="entry name" value="Rab-GAP_TBC_sf"/>
</dbReference>
<feature type="domain" description="Rab-GAP TBC" evidence="2">
    <location>
        <begin position="310"/>
        <end position="522"/>
    </location>
</feature>
<dbReference type="Gene3D" id="1.10.8.270">
    <property type="entry name" value="putative rabgap domain of human tbc1 domain family member 14 like domains"/>
    <property type="match status" value="1"/>
</dbReference>
<dbReference type="STRING" id="984486.A0A1E3QZ60"/>
<feature type="compositionally biased region" description="Polar residues" evidence="1">
    <location>
        <begin position="68"/>
        <end position="80"/>
    </location>
</feature>
<dbReference type="GO" id="GO:0030427">
    <property type="term" value="C:site of polarized growth"/>
    <property type="evidence" value="ECO:0007669"/>
    <property type="project" value="UniProtKB-ARBA"/>
</dbReference>
<dbReference type="Pfam" id="PF00566">
    <property type="entry name" value="RabGAP-TBC"/>
    <property type="match status" value="1"/>
</dbReference>
<dbReference type="RefSeq" id="XP_018988291.1">
    <property type="nucleotide sequence ID" value="XM_019127661.1"/>
</dbReference>
<organism evidence="3 4">
    <name type="scientific">Babjeviella inositovora NRRL Y-12698</name>
    <dbReference type="NCBI Taxonomy" id="984486"/>
    <lineage>
        <taxon>Eukaryota</taxon>
        <taxon>Fungi</taxon>
        <taxon>Dikarya</taxon>
        <taxon>Ascomycota</taxon>
        <taxon>Saccharomycotina</taxon>
        <taxon>Pichiomycetes</taxon>
        <taxon>Serinales incertae sedis</taxon>
        <taxon>Babjeviella</taxon>
    </lineage>
</organism>
<gene>
    <name evidence="3" type="ORF">BABINDRAFT_159442</name>
</gene>
<dbReference type="GO" id="GO:0005096">
    <property type="term" value="F:GTPase activator activity"/>
    <property type="evidence" value="ECO:0007669"/>
    <property type="project" value="TreeGrafter"/>
</dbReference>
<dbReference type="InterPro" id="IPR050302">
    <property type="entry name" value="Rab_GAP_TBC_domain"/>
</dbReference>
<dbReference type="GO" id="GO:0031267">
    <property type="term" value="F:small GTPase binding"/>
    <property type="evidence" value="ECO:0007669"/>
    <property type="project" value="TreeGrafter"/>
</dbReference>
<keyword evidence="4" id="KW-1185">Reference proteome</keyword>
<evidence type="ECO:0000313" key="3">
    <source>
        <dbReference type="EMBL" id="ODQ82963.1"/>
    </source>
</evidence>
<name>A0A1E3QZ60_9ASCO</name>
<evidence type="ECO:0000259" key="2">
    <source>
        <dbReference type="PROSITE" id="PS50086"/>
    </source>
</evidence>
<dbReference type="InterPro" id="IPR000195">
    <property type="entry name" value="Rab-GAP-TBC_dom"/>
</dbReference>
<reference evidence="4" key="1">
    <citation type="submission" date="2016-05" db="EMBL/GenBank/DDBJ databases">
        <title>Comparative genomics of biotechnologically important yeasts.</title>
        <authorList>
            <consortium name="DOE Joint Genome Institute"/>
            <person name="Riley R."/>
            <person name="Haridas S."/>
            <person name="Wolfe K.H."/>
            <person name="Lopes M.R."/>
            <person name="Hittinger C.T."/>
            <person name="Goker M."/>
            <person name="Salamov A."/>
            <person name="Wisecaver J."/>
            <person name="Long T.M."/>
            <person name="Aerts A.L."/>
            <person name="Barry K."/>
            <person name="Choi C."/>
            <person name="Clum A."/>
            <person name="Coughlan A.Y."/>
            <person name="Deshpande S."/>
            <person name="Douglass A.P."/>
            <person name="Hanson S.J."/>
            <person name="Klenk H.-P."/>
            <person name="Labutti K."/>
            <person name="Lapidus A."/>
            <person name="Lindquist E."/>
            <person name="Lipzen A."/>
            <person name="Meier-Kolthoff J.P."/>
            <person name="Ohm R.A."/>
            <person name="Otillar R.P."/>
            <person name="Pangilinan J."/>
            <person name="Peng Y."/>
            <person name="Rokas A."/>
            <person name="Rosa C.A."/>
            <person name="Scheuner C."/>
            <person name="Sibirny A.A."/>
            <person name="Slot J.C."/>
            <person name="Stielow J.B."/>
            <person name="Sun H."/>
            <person name="Kurtzman C.P."/>
            <person name="Blackwell M."/>
            <person name="Grigoriev I.V."/>
            <person name="Jeffries T.W."/>
        </authorList>
    </citation>
    <scope>NUCLEOTIDE SEQUENCE [LARGE SCALE GENOMIC DNA]</scope>
    <source>
        <strain evidence="4">NRRL Y-12698</strain>
    </source>
</reference>
<dbReference type="PANTHER" id="PTHR47219:SF20">
    <property type="entry name" value="TBC1 DOMAIN FAMILY MEMBER 2B"/>
    <property type="match status" value="1"/>
</dbReference>
<dbReference type="FunFam" id="1.10.8.270:FF:000026">
    <property type="entry name" value="TBC (Tre-2/Bub2/Cdc16) domain family"/>
    <property type="match status" value="1"/>
</dbReference>
<evidence type="ECO:0000313" key="4">
    <source>
        <dbReference type="Proteomes" id="UP000094336"/>
    </source>
</evidence>